<dbReference type="HOGENOM" id="CLU_166094_1_0_3"/>
<evidence type="ECO:0000313" key="2">
    <source>
        <dbReference type="EMBL" id="ABG51576.1"/>
    </source>
</evidence>
<gene>
    <name evidence="2" type="ordered locus">Tery_2356</name>
</gene>
<dbReference type="RefSeq" id="WP_011611943.1">
    <property type="nucleotide sequence ID" value="NC_008312.1"/>
</dbReference>
<dbReference type="Pfam" id="PF18480">
    <property type="entry name" value="DUF5615"/>
    <property type="match status" value="1"/>
</dbReference>
<dbReference type="AlphaFoldDB" id="Q112J8"/>
<dbReference type="InterPro" id="IPR041049">
    <property type="entry name" value="DUF5615"/>
</dbReference>
<sequence length="112" mass="12362">MVLLYADENFPLPVVKNLTNMGYNVLTAQAAGKANLQIPDEEVLAFAVNNGRAVLTRNRRDFIQLHIANSNHEGIIVCTEDSNFVGVANRIHGTISTTESLKNKLIRINRSS</sequence>
<evidence type="ECO:0000259" key="1">
    <source>
        <dbReference type="Pfam" id="PF18480"/>
    </source>
</evidence>
<name>Q112J8_TRIEI</name>
<dbReference type="OrthoDB" id="3216372at2"/>
<dbReference type="STRING" id="203124.Tery_2356"/>
<protein>
    <recommendedName>
        <fullName evidence="1">DUF5615 domain-containing protein</fullName>
    </recommendedName>
</protein>
<dbReference type="KEGG" id="ter:Tery_2356"/>
<dbReference type="EMBL" id="CP000393">
    <property type="protein sequence ID" value="ABG51576.1"/>
    <property type="molecule type" value="Genomic_DNA"/>
</dbReference>
<organism evidence="2">
    <name type="scientific">Trichodesmium erythraeum (strain IMS101)</name>
    <dbReference type="NCBI Taxonomy" id="203124"/>
    <lineage>
        <taxon>Bacteria</taxon>
        <taxon>Bacillati</taxon>
        <taxon>Cyanobacteriota</taxon>
        <taxon>Cyanophyceae</taxon>
        <taxon>Oscillatoriophycideae</taxon>
        <taxon>Oscillatoriales</taxon>
        <taxon>Microcoleaceae</taxon>
        <taxon>Trichodesmium</taxon>
    </lineage>
</organism>
<accession>Q112J8</accession>
<feature type="domain" description="DUF5615" evidence="1">
    <location>
        <begin position="4"/>
        <end position="110"/>
    </location>
</feature>
<proteinExistence type="predicted"/>
<dbReference type="eggNOG" id="COG4634">
    <property type="taxonomic scope" value="Bacteria"/>
</dbReference>
<reference evidence="2" key="1">
    <citation type="submission" date="2006-06" db="EMBL/GenBank/DDBJ databases">
        <title>Complete sequence of Trichodesmium erythraeum IMS101.</title>
        <authorList>
            <consortium name="US DOE Joint Genome Institute"/>
            <person name="Copeland A."/>
            <person name="Lucas S."/>
            <person name="Lapidus A."/>
            <person name="Barry K."/>
            <person name="Detter J.C."/>
            <person name="Glavina del Rio T."/>
            <person name="Hammon N."/>
            <person name="Israni S."/>
            <person name="Dalin E."/>
            <person name="Tice H."/>
            <person name="Pitluck S."/>
            <person name="Kiss H."/>
            <person name="Munk A.C."/>
            <person name="Brettin T."/>
            <person name="Bruce D."/>
            <person name="Han C."/>
            <person name="Tapia R."/>
            <person name="Gilna P."/>
            <person name="Schmutz J."/>
            <person name="Larimer F."/>
            <person name="Land M."/>
            <person name="Hauser L."/>
            <person name="Kyrpides N."/>
            <person name="Kim E."/>
            <person name="Richardson P."/>
        </authorList>
    </citation>
    <scope>NUCLEOTIDE SEQUENCE [LARGE SCALE GENOMIC DNA]</scope>
    <source>
        <strain evidence="2">IMS101</strain>
    </source>
</reference>